<evidence type="ECO:0000256" key="5">
    <source>
        <dbReference type="ARBA" id="ARBA00022970"/>
    </source>
</evidence>
<evidence type="ECO:0000256" key="3">
    <source>
        <dbReference type="ARBA" id="ARBA00022741"/>
    </source>
</evidence>
<name>A0ABD5VD29_9EURY</name>
<dbReference type="GO" id="GO:0005524">
    <property type="term" value="F:ATP binding"/>
    <property type="evidence" value="ECO:0007669"/>
    <property type="project" value="UniProtKB-KW"/>
</dbReference>
<dbReference type="AlphaFoldDB" id="A0ABD5VD29"/>
<dbReference type="SMART" id="SM00382">
    <property type="entry name" value="AAA"/>
    <property type="match status" value="1"/>
</dbReference>
<evidence type="ECO:0000256" key="2">
    <source>
        <dbReference type="ARBA" id="ARBA00022448"/>
    </source>
</evidence>
<dbReference type="PROSITE" id="PS00211">
    <property type="entry name" value="ABC_TRANSPORTER_1"/>
    <property type="match status" value="1"/>
</dbReference>
<reference evidence="8 9" key="1">
    <citation type="journal article" date="2019" name="Int. J. Syst. Evol. Microbiol.">
        <title>The Global Catalogue of Microorganisms (GCM) 10K type strain sequencing project: providing services to taxonomists for standard genome sequencing and annotation.</title>
        <authorList>
            <consortium name="The Broad Institute Genomics Platform"/>
            <consortium name="The Broad Institute Genome Sequencing Center for Infectious Disease"/>
            <person name="Wu L."/>
            <person name="Ma J."/>
        </authorList>
    </citation>
    <scope>NUCLEOTIDE SEQUENCE [LARGE SCALE GENOMIC DNA]</scope>
    <source>
        <strain evidence="8 9">GX26</strain>
    </source>
</reference>
<feature type="domain" description="ABC transporter" evidence="7">
    <location>
        <begin position="7"/>
        <end position="242"/>
    </location>
</feature>
<accession>A0ABD5VD29</accession>
<dbReference type="InterPro" id="IPR017871">
    <property type="entry name" value="ABC_transporter-like_CS"/>
</dbReference>
<evidence type="ECO:0000256" key="1">
    <source>
        <dbReference type="ARBA" id="ARBA00005417"/>
    </source>
</evidence>
<dbReference type="CDD" id="cd03224">
    <property type="entry name" value="ABC_TM1139_LivF_branched"/>
    <property type="match status" value="1"/>
</dbReference>
<evidence type="ECO:0000259" key="7">
    <source>
        <dbReference type="PROSITE" id="PS50893"/>
    </source>
</evidence>
<dbReference type="SUPFAM" id="SSF52540">
    <property type="entry name" value="P-loop containing nucleoside triphosphate hydrolases"/>
    <property type="match status" value="1"/>
</dbReference>
<keyword evidence="4 8" id="KW-0067">ATP-binding</keyword>
<gene>
    <name evidence="8" type="ORF">ACFQGB_01090</name>
</gene>
<keyword evidence="6" id="KW-0175">Coiled coil</keyword>
<keyword evidence="9" id="KW-1185">Reference proteome</keyword>
<sequence length="245" mass="26609">MSDQPLLSVRGLDAAVAGFQVTDDVDLDVEAGQAIGLVGRNGAGKTSTFRGIMGLTEVRGGSVRFKGEELTDVRAEVVPRRGIGYQPEDRKLFTGMSIEENFRLPIWSAGDARGITDEDAVIEDVFDLLDELDDRRDQLVENLSGGQAKMVAIGRALALQPDLLILDEPLEGLAPIIVERLKGYIEDINDQGIAVLIAESNVTHVPDVVDELYVIERGEIVDSGDPQALVEREEIQRLMQGSGVE</sequence>
<keyword evidence="3" id="KW-0547">Nucleotide-binding</keyword>
<dbReference type="PROSITE" id="PS50893">
    <property type="entry name" value="ABC_TRANSPORTER_2"/>
    <property type="match status" value="1"/>
</dbReference>
<proteinExistence type="inferred from homology"/>
<dbReference type="InterPro" id="IPR052156">
    <property type="entry name" value="BCAA_Transport_ATP-bd_LivF"/>
</dbReference>
<dbReference type="GO" id="GO:0006865">
    <property type="term" value="P:amino acid transport"/>
    <property type="evidence" value="ECO:0007669"/>
    <property type="project" value="UniProtKB-KW"/>
</dbReference>
<dbReference type="EMBL" id="JBHSXN010000001">
    <property type="protein sequence ID" value="MFC6951444.1"/>
    <property type="molecule type" value="Genomic_DNA"/>
</dbReference>
<keyword evidence="5" id="KW-0029">Amino-acid transport</keyword>
<dbReference type="Gene3D" id="3.40.50.300">
    <property type="entry name" value="P-loop containing nucleotide triphosphate hydrolases"/>
    <property type="match status" value="1"/>
</dbReference>
<dbReference type="InterPro" id="IPR003439">
    <property type="entry name" value="ABC_transporter-like_ATP-bd"/>
</dbReference>
<dbReference type="InterPro" id="IPR003593">
    <property type="entry name" value="AAA+_ATPase"/>
</dbReference>
<dbReference type="Pfam" id="PF00005">
    <property type="entry name" value="ABC_tran"/>
    <property type="match status" value="1"/>
</dbReference>
<organism evidence="8 9">
    <name type="scientific">Halorubellus litoreus</name>
    <dbReference type="NCBI Taxonomy" id="755308"/>
    <lineage>
        <taxon>Archaea</taxon>
        <taxon>Methanobacteriati</taxon>
        <taxon>Methanobacteriota</taxon>
        <taxon>Stenosarchaea group</taxon>
        <taxon>Halobacteria</taxon>
        <taxon>Halobacteriales</taxon>
        <taxon>Halorubellaceae</taxon>
        <taxon>Halorubellus</taxon>
    </lineage>
</organism>
<dbReference type="Proteomes" id="UP001596395">
    <property type="component" value="Unassembled WGS sequence"/>
</dbReference>
<dbReference type="PANTHER" id="PTHR43820">
    <property type="entry name" value="HIGH-AFFINITY BRANCHED-CHAIN AMINO ACID TRANSPORT ATP-BINDING PROTEIN LIVF"/>
    <property type="match status" value="1"/>
</dbReference>
<evidence type="ECO:0000313" key="9">
    <source>
        <dbReference type="Proteomes" id="UP001596395"/>
    </source>
</evidence>
<dbReference type="PANTHER" id="PTHR43820:SF4">
    <property type="entry name" value="HIGH-AFFINITY BRANCHED-CHAIN AMINO ACID TRANSPORT ATP-BINDING PROTEIN LIVF"/>
    <property type="match status" value="1"/>
</dbReference>
<evidence type="ECO:0000313" key="8">
    <source>
        <dbReference type="EMBL" id="MFC6951444.1"/>
    </source>
</evidence>
<comment type="similarity">
    <text evidence="1">Belongs to the ABC transporter superfamily.</text>
</comment>
<dbReference type="RefSeq" id="WP_336348477.1">
    <property type="nucleotide sequence ID" value="NZ_JAZAQL010000001.1"/>
</dbReference>
<comment type="caution">
    <text evidence="8">The sequence shown here is derived from an EMBL/GenBank/DDBJ whole genome shotgun (WGS) entry which is preliminary data.</text>
</comment>
<feature type="coiled-coil region" evidence="6">
    <location>
        <begin position="122"/>
        <end position="149"/>
    </location>
</feature>
<dbReference type="InterPro" id="IPR027417">
    <property type="entry name" value="P-loop_NTPase"/>
</dbReference>
<keyword evidence="2" id="KW-0813">Transport</keyword>
<protein>
    <submittedName>
        <fullName evidence="8">ABC transporter ATP-binding protein</fullName>
    </submittedName>
</protein>
<evidence type="ECO:0000256" key="4">
    <source>
        <dbReference type="ARBA" id="ARBA00022840"/>
    </source>
</evidence>
<evidence type="ECO:0000256" key="6">
    <source>
        <dbReference type="SAM" id="Coils"/>
    </source>
</evidence>